<accession>A0ABS4VI29</accession>
<evidence type="ECO:0000313" key="3">
    <source>
        <dbReference type="Proteomes" id="UP001519311"/>
    </source>
</evidence>
<evidence type="ECO:0000313" key="2">
    <source>
        <dbReference type="EMBL" id="MBP2363592.1"/>
    </source>
</evidence>
<name>A0ABS4VI29_9ACTN</name>
<sequence>MIRPAHGAGLPIAPRAGTIDDIRREDDKRGYERDETDSFRQLVAGLVVDGDRRAGSAGRHARRTLAEMSPGYKRQPVLLLTRPLTFRSTSIAANQACTSCHGAGGKTVDTSSDGVSRQHWQSCGACSGSGAAR</sequence>
<dbReference type="Proteomes" id="UP001519311">
    <property type="component" value="Unassembled WGS sequence"/>
</dbReference>
<organism evidence="2 3">
    <name type="scientific">Streptomyces clavifer</name>
    <dbReference type="NCBI Taxonomy" id="68188"/>
    <lineage>
        <taxon>Bacteria</taxon>
        <taxon>Bacillati</taxon>
        <taxon>Actinomycetota</taxon>
        <taxon>Actinomycetes</taxon>
        <taxon>Kitasatosporales</taxon>
        <taxon>Streptomycetaceae</taxon>
        <taxon>Streptomyces</taxon>
    </lineage>
</organism>
<protein>
    <submittedName>
        <fullName evidence="2">DnaJ-class molecular chaperone</fullName>
    </submittedName>
</protein>
<reference evidence="2 3" key="1">
    <citation type="submission" date="2021-03" db="EMBL/GenBank/DDBJ databases">
        <title>Sequencing the genomes of 1000 actinobacteria strains.</title>
        <authorList>
            <person name="Klenk H.-P."/>
        </authorList>
    </citation>
    <scope>NUCLEOTIDE SEQUENCE [LARGE SCALE GENOMIC DNA]</scope>
    <source>
        <strain evidence="2 3">DSM 40843</strain>
    </source>
</reference>
<evidence type="ECO:0000256" key="1">
    <source>
        <dbReference type="SAM" id="MobiDB-lite"/>
    </source>
</evidence>
<comment type="caution">
    <text evidence="2">The sequence shown here is derived from an EMBL/GenBank/DDBJ whole genome shotgun (WGS) entry which is preliminary data.</text>
</comment>
<keyword evidence="3" id="KW-1185">Reference proteome</keyword>
<feature type="region of interest" description="Disordered" evidence="1">
    <location>
        <begin position="106"/>
        <end position="133"/>
    </location>
</feature>
<feature type="compositionally biased region" description="Polar residues" evidence="1">
    <location>
        <begin position="108"/>
        <end position="121"/>
    </location>
</feature>
<dbReference type="RefSeq" id="WP_209471519.1">
    <property type="nucleotide sequence ID" value="NZ_BMWJ01000011.1"/>
</dbReference>
<dbReference type="EMBL" id="JAGINS010000002">
    <property type="protein sequence ID" value="MBP2363592.1"/>
    <property type="molecule type" value="Genomic_DNA"/>
</dbReference>
<gene>
    <name evidence="2" type="ORF">JOF59_006084</name>
</gene>
<proteinExistence type="predicted"/>